<geneLocation type="plasmid" evidence="8"/>
<dbReference type="InterPro" id="IPR029095">
    <property type="entry name" value="NarX-like_N"/>
</dbReference>
<protein>
    <submittedName>
        <fullName evidence="7">Methyl-accepting chemotaxis protein</fullName>
    </submittedName>
</protein>
<keyword evidence="3" id="KW-1133">Transmembrane helix</keyword>
<keyword evidence="4" id="KW-0472">Membrane</keyword>
<evidence type="ECO:0000256" key="2">
    <source>
        <dbReference type="ARBA" id="ARBA00022692"/>
    </source>
</evidence>
<evidence type="ECO:0000259" key="6">
    <source>
        <dbReference type="Pfam" id="PF13675"/>
    </source>
</evidence>
<dbReference type="KEGG" id="rsn:RSPO_m00706"/>
<proteinExistence type="predicted"/>
<organism evidence="7 8">
    <name type="scientific">Ralstonia solanacearum (strain Po82)</name>
    <dbReference type="NCBI Taxonomy" id="1031711"/>
    <lineage>
        <taxon>Bacteria</taxon>
        <taxon>Pseudomonadati</taxon>
        <taxon>Pseudomonadota</taxon>
        <taxon>Betaproteobacteria</taxon>
        <taxon>Burkholderiales</taxon>
        <taxon>Burkholderiaceae</taxon>
        <taxon>Ralstonia</taxon>
        <taxon>Ralstonia solanacearum species complex</taxon>
    </lineage>
</organism>
<gene>
    <name evidence="7" type="ordered locus">RSPO_m00706</name>
</gene>
<dbReference type="AlphaFoldDB" id="F6G9X6"/>
<evidence type="ECO:0000256" key="1">
    <source>
        <dbReference type="ARBA" id="ARBA00004141"/>
    </source>
</evidence>
<dbReference type="EMBL" id="CP002820">
    <property type="protein sequence ID" value="AEG71344.1"/>
    <property type="molecule type" value="Genomic_DNA"/>
</dbReference>
<dbReference type="Pfam" id="PF13675">
    <property type="entry name" value="PilJ"/>
    <property type="match status" value="1"/>
</dbReference>
<keyword evidence="7" id="KW-0614">Plasmid</keyword>
<evidence type="ECO:0000256" key="3">
    <source>
        <dbReference type="ARBA" id="ARBA00022989"/>
    </source>
</evidence>
<evidence type="ECO:0000256" key="4">
    <source>
        <dbReference type="ARBA" id="ARBA00023136"/>
    </source>
</evidence>
<reference evidence="7 8" key="1">
    <citation type="journal article" date="2011" name="J. Bacteriol.">
        <title>Complete genome sequence of the plant pathogen Ralstonia solanacearum strain Po82.</title>
        <authorList>
            <person name="Xu J."/>
            <person name="Zheng H.J."/>
            <person name="Liu L."/>
            <person name="Pan Z.C."/>
            <person name="Prior P."/>
            <person name="Tang B."/>
            <person name="Xu J.S."/>
            <person name="Zhang H."/>
            <person name="Tian Q."/>
            <person name="Zhang L.Q."/>
            <person name="Feng J."/>
        </authorList>
    </citation>
    <scope>NUCLEOTIDE SEQUENCE [LARGE SCALE GENOMIC DNA]</scope>
    <source>
        <strain evidence="8">Po82</strain>
    </source>
</reference>
<keyword evidence="2" id="KW-0812">Transmembrane</keyword>
<sequence length="258" mass="27649">MSVGTDTYPYRSHLQGHGMNTPTTRAPRAEVSVETIGELINLSGRQRMLSQRIVLQMLLAAQGDGAASDIARTCLSTFASAHAALVAGNERLPGAFSDALQQLYFGNPRADARIRAFIALATAAMDAAPVGTAGRTRPLDALVAQATPTLELLQAVTQAYQEEMHRCEVHLRKREADIAERLGGISMQANIVAMNARISAARAGAYGKEFSVITMVLADIIQEMDQLIRHVVGPKGAQAPGAEPPRPAPQPWTVRKAF</sequence>
<evidence type="ECO:0000313" key="7">
    <source>
        <dbReference type="EMBL" id="AEG71344.1"/>
    </source>
</evidence>
<evidence type="ECO:0000313" key="8">
    <source>
        <dbReference type="Proteomes" id="UP000007953"/>
    </source>
</evidence>
<accession>F6G9X6</accession>
<evidence type="ECO:0000256" key="5">
    <source>
        <dbReference type="SAM" id="MobiDB-lite"/>
    </source>
</evidence>
<name>F6G9X6_RALS8</name>
<dbReference type="HOGENOM" id="CLU_092031_0_0_4"/>
<comment type="subcellular location">
    <subcellularLocation>
        <location evidence="1">Membrane</location>
        <topology evidence="1">Multi-pass membrane protein</topology>
    </subcellularLocation>
</comment>
<feature type="region of interest" description="Disordered" evidence="5">
    <location>
        <begin position="1"/>
        <end position="27"/>
    </location>
</feature>
<dbReference type="PATRIC" id="fig|1031711.3.peg.3927"/>
<feature type="domain" description="NarX-like N-terminal" evidence="6">
    <location>
        <begin position="37"/>
        <end position="95"/>
    </location>
</feature>
<dbReference type="SUPFAM" id="SSF58104">
    <property type="entry name" value="Methyl-accepting chemotaxis protein (MCP) signaling domain"/>
    <property type="match status" value="1"/>
</dbReference>
<dbReference type="GO" id="GO:0016020">
    <property type="term" value="C:membrane"/>
    <property type="evidence" value="ECO:0007669"/>
    <property type="project" value="UniProtKB-SubCell"/>
</dbReference>
<dbReference type="Proteomes" id="UP000007953">
    <property type="component" value="Plasmid megaplasmid"/>
</dbReference>
<dbReference type="Gene3D" id="1.10.287.950">
    <property type="entry name" value="Methyl-accepting chemotaxis protein"/>
    <property type="match status" value="1"/>
</dbReference>